<dbReference type="Gene3D" id="1.10.10.10">
    <property type="entry name" value="Winged helix-like DNA-binding domain superfamily/Winged helix DNA-binding domain"/>
    <property type="match status" value="1"/>
</dbReference>
<sequence>MAPPKINASPAPSPPVRGNRNRLAEALYDWCRNNHDYGYVFSQDELLDAGIVPDRDIHTMLPAVQHLVQKSLFRIHDRLGNTIGWELIEPEKAKNYSDLTRDERIVLDQIDGAGTSGIWTKTIKLRTSLPSNSLERVYKKLEAKGLIRSIKHVKHPGRKIYILAGLEPSDEATGGSWYSEGQLDVGLVDTISRVVEHYVSTKSWDVVEHDDPDDAPLSPTLKRKAPSSGFEDRSDERAKTAKNTPDGRHKAKASKQTTYHPFEAGYRGYPTVREITHYVAETKVTPTVMPQNAISQLLEVMVYDDRLFKMHRSPSGDEFPDNPSTETITTFRTFKTPRALKEERMREKNKASTDDGVRKAAYRQQELEDIGNGGSSVPCMRCPVFDICGDGGPVNVVTCPYFDEWYHNIGEVQKEEGSGR</sequence>
<protein>
    <submittedName>
        <fullName evidence="7">DNA-directed RNA polymerase III subunit C34</fullName>
    </submittedName>
</protein>
<evidence type="ECO:0000256" key="6">
    <source>
        <dbReference type="SAM" id="MobiDB-lite"/>
    </source>
</evidence>
<dbReference type="InterPro" id="IPR036388">
    <property type="entry name" value="WH-like_DNA-bd_sf"/>
</dbReference>
<organism evidence="7 8">
    <name type="scientific">Exophiala viscosa</name>
    <dbReference type="NCBI Taxonomy" id="2486360"/>
    <lineage>
        <taxon>Eukaryota</taxon>
        <taxon>Fungi</taxon>
        <taxon>Dikarya</taxon>
        <taxon>Ascomycota</taxon>
        <taxon>Pezizomycotina</taxon>
        <taxon>Eurotiomycetes</taxon>
        <taxon>Chaetothyriomycetidae</taxon>
        <taxon>Chaetothyriales</taxon>
        <taxon>Herpotrichiellaceae</taxon>
        <taxon>Exophiala</taxon>
    </lineage>
</organism>
<dbReference type="PIRSF" id="PIRSF028763">
    <property type="entry name" value="RNA_pol_Rpc34"/>
    <property type="match status" value="1"/>
</dbReference>
<feature type="compositionally biased region" description="Basic and acidic residues" evidence="6">
    <location>
        <begin position="230"/>
        <end position="239"/>
    </location>
</feature>
<evidence type="ECO:0000256" key="3">
    <source>
        <dbReference type="ARBA" id="ARBA00022478"/>
    </source>
</evidence>
<evidence type="ECO:0000256" key="4">
    <source>
        <dbReference type="ARBA" id="ARBA00023163"/>
    </source>
</evidence>
<dbReference type="InterPro" id="IPR007832">
    <property type="entry name" value="RNA_pol_Rpc34"/>
</dbReference>
<comment type="caution">
    <text evidence="7">The sequence shown here is derived from an EMBL/GenBank/DDBJ whole genome shotgun (WGS) entry which is preliminary data.</text>
</comment>
<dbReference type="SUPFAM" id="SSF46785">
    <property type="entry name" value="Winged helix' DNA-binding domain"/>
    <property type="match status" value="1"/>
</dbReference>
<evidence type="ECO:0000256" key="5">
    <source>
        <dbReference type="ARBA" id="ARBA00023242"/>
    </source>
</evidence>
<keyword evidence="8" id="KW-1185">Reference proteome</keyword>
<comment type="similarity">
    <text evidence="2">Belongs to the eukaryotic RPC34/RPC39 RNA polymerase subunit family.</text>
</comment>
<reference evidence="7" key="1">
    <citation type="journal article" date="2022" name="bioRxiv">
        <title>Deciphering the potential niche of two novel black yeast fungi from a biological soil crust based on their genomes, phenotypes, and melanin regulation.</title>
        <authorList>
            <consortium name="DOE Joint Genome Institute"/>
            <person name="Carr E.C."/>
            <person name="Barton Q."/>
            <person name="Grambo S."/>
            <person name="Sullivan M."/>
            <person name="Renfro C.M."/>
            <person name="Kuo A."/>
            <person name="Pangilinan J."/>
            <person name="Lipzen A."/>
            <person name="Keymanesh K."/>
            <person name="Savage E."/>
            <person name="Barry K."/>
            <person name="Grigoriev I.V."/>
            <person name="Riekhof W.R."/>
            <person name="Harris S.S."/>
        </authorList>
    </citation>
    <scope>NUCLEOTIDE SEQUENCE</scope>
    <source>
        <strain evidence="7">JF 03-4F</strain>
    </source>
</reference>
<name>A0AAN6DNA0_9EURO</name>
<evidence type="ECO:0000313" key="8">
    <source>
        <dbReference type="Proteomes" id="UP001203852"/>
    </source>
</evidence>
<gene>
    <name evidence="7" type="ORF">EDD36DRAFT_482367</name>
</gene>
<accession>A0AAN6DNA0</accession>
<dbReference type="PANTHER" id="PTHR12780">
    <property type="entry name" value="RNA POLYMERASE III DNA DIRECTED , 39KD SUBUNIT-RELATED"/>
    <property type="match status" value="1"/>
</dbReference>
<dbReference type="InterPro" id="IPR016049">
    <property type="entry name" value="RNA_pol_Rpc34-like"/>
</dbReference>
<keyword evidence="5" id="KW-0539">Nucleus</keyword>
<dbReference type="GO" id="GO:0006383">
    <property type="term" value="P:transcription by RNA polymerase III"/>
    <property type="evidence" value="ECO:0007669"/>
    <property type="project" value="InterPro"/>
</dbReference>
<evidence type="ECO:0000256" key="2">
    <source>
        <dbReference type="ARBA" id="ARBA00011038"/>
    </source>
</evidence>
<keyword evidence="4" id="KW-0804">Transcription</keyword>
<evidence type="ECO:0000313" key="7">
    <source>
        <dbReference type="EMBL" id="KAI1609166.1"/>
    </source>
</evidence>
<dbReference type="GO" id="GO:0005666">
    <property type="term" value="C:RNA polymerase III complex"/>
    <property type="evidence" value="ECO:0007669"/>
    <property type="project" value="InterPro"/>
</dbReference>
<comment type="subcellular location">
    <subcellularLocation>
        <location evidence="1">Nucleus</location>
    </subcellularLocation>
</comment>
<dbReference type="AlphaFoldDB" id="A0AAN6DNA0"/>
<evidence type="ECO:0000256" key="1">
    <source>
        <dbReference type="ARBA" id="ARBA00004123"/>
    </source>
</evidence>
<dbReference type="Proteomes" id="UP001203852">
    <property type="component" value="Unassembled WGS sequence"/>
</dbReference>
<dbReference type="EMBL" id="MU404361">
    <property type="protein sequence ID" value="KAI1609166.1"/>
    <property type="molecule type" value="Genomic_DNA"/>
</dbReference>
<dbReference type="Pfam" id="PF05158">
    <property type="entry name" value="RNA_pol_Rpc34"/>
    <property type="match status" value="1"/>
</dbReference>
<proteinExistence type="inferred from homology"/>
<feature type="region of interest" description="Disordered" evidence="6">
    <location>
        <begin position="207"/>
        <end position="257"/>
    </location>
</feature>
<keyword evidence="3 7" id="KW-0240">DNA-directed RNA polymerase</keyword>
<dbReference type="InterPro" id="IPR036390">
    <property type="entry name" value="WH_DNA-bd_sf"/>
</dbReference>